<dbReference type="Pfam" id="PF00703">
    <property type="entry name" value="Glyco_hydro_2"/>
    <property type="match status" value="1"/>
</dbReference>
<organism evidence="10 11">
    <name type="scientific">Kineococcus gynurae</name>
    <dbReference type="NCBI Taxonomy" id="452979"/>
    <lineage>
        <taxon>Bacteria</taxon>
        <taxon>Bacillati</taxon>
        <taxon>Actinomycetota</taxon>
        <taxon>Actinomycetes</taxon>
        <taxon>Kineosporiales</taxon>
        <taxon>Kineosporiaceae</taxon>
        <taxon>Kineococcus</taxon>
    </lineage>
</organism>
<dbReference type="InterPro" id="IPR004199">
    <property type="entry name" value="B-gal_small/dom_5"/>
</dbReference>
<dbReference type="InterPro" id="IPR036156">
    <property type="entry name" value="Beta-gal/glucu_dom_sf"/>
</dbReference>
<dbReference type="SUPFAM" id="SSF49785">
    <property type="entry name" value="Galactose-binding domain-like"/>
    <property type="match status" value="1"/>
</dbReference>
<sequence length="970" mass="105990">MSVWLEPEHVGSRREPVGTLRRATADGSLDLDGDWDFQLLPRPTDTPGTRWASARVPGCWTTEPGLWGEVADPPWYTNDQMPWPDLPPTPPTAQNPTGVYERDVAVPAHWAGQRVLLHVGAAESVLLVHVVDAGGNLVEVGTSTDSHLAAEFDVTAWATPGSRVRVRLTVVKWSAATFVEDQDQWWHGGITRSVRLFTRPLLHLSDVRVVARADGELSVDVRVGQDGPTGTDRLPEGWRVRTRLAGTDLAFDAAAHRRDHDDERLSLYRGRARFHGSFPGIATWTAEAPNLHELTVELCDAAGVLVDSCVQRIGFRTVEIVGPDLLVNGRRIFVRGMNRHDRNPLTGRVVTESQMREELHTLKRFGFNAVRTSHYPNDPRFYDLTDELGFYVVDEANIESHAWAHEICDDPAYLPAFTQRVARMVRRDRNHPSVVIWSLGNESDYGANHDAVAAWIRREDPTRPLQYEGAIKDDWYAGAASSDIVCPMYAHIGQMVDYANNGPLRPVIQCEYSHAMGNSNGSLSDYWAAIESLPGLQGGFVWEFADHGILQREDDRLPVGIAGEGLFRDGVPAPGLRWAHGGDFGDTPHDGAFCLDGMTFPDGTPKPTMWEHRELASPVRLSWPGGTPGVSVVVRNATDFSDLGHLRAQWRMDAEDGTSLTEAATLPALGSGESAELALPAALLGAGSGERRIQLVLVQAAATAWDPAGAEVARPSLRLADGEAPSPVATPPRRGAPLVVDERGRVLHPNVLEGPELTLWRDPTDNDDIIGLGKVWADLGLRARPTVTSTSSTPDGVTVVSTLATGAGDVVHTQRLSSRTDDAGRPVLRSEDTVVVPDGLADLPRLGVRLRLPTARTARWFGTGPWETYPDRCTAPTGWHELPVAELGVPYVRPQENGGRSGVRRLELDGVSLRFDRPLHVTVRPAANVTEVVLDVAHRGVGSASCGPDALPQYRITPGTWTWSWTLHPA</sequence>
<dbReference type="InterPro" id="IPR050347">
    <property type="entry name" value="Bact_Beta-galactosidase"/>
</dbReference>
<evidence type="ECO:0000256" key="4">
    <source>
        <dbReference type="ARBA" id="ARBA00013303"/>
    </source>
</evidence>
<dbReference type="InterPro" id="IPR008979">
    <property type="entry name" value="Galactose-bd-like_sf"/>
</dbReference>
<dbReference type="InterPro" id="IPR006104">
    <property type="entry name" value="Glyco_hydro_2_N"/>
</dbReference>
<dbReference type="Gene3D" id="2.60.40.10">
    <property type="entry name" value="Immunoglobulins"/>
    <property type="match status" value="2"/>
</dbReference>
<dbReference type="Pfam" id="PF02836">
    <property type="entry name" value="Glyco_hydro_2_C"/>
    <property type="match status" value="1"/>
</dbReference>
<name>A0ABV5LN48_9ACTN</name>
<evidence type="ECO:0000313" key="11">
    <source>
        <dbReference type="Proteomes" id="UP001589748"/>
    </source>
</evidence>
<evidence type="ECO:0000256" key="7">
    <source>
        <dbReference type="ARBA" id="ARBA00032230"/>
    </source>
</evidence>
<dbReference type="Gene3D" id="2.60.120.260">
    <property type="entry name" value="Galactose-binding domain-like"/>
    <property type="match status" value="1"/>
</dbReference>
<evidence type="ECO:0000256" key="1">
    <source>
        <dbReference type="ARBA" id="ARBA00001412"/>
    </source>
</evidence>
<dbReference type="Gene3D" id="2.70.98.10">
    <property type="match status" value="1"/>
</dbReference>
<dbReference type="Pfam" id="PF02929">
    <property type="entry name" value="Bgal_small_N"/>
    <property type="match status" value="1"/>
</dbReference>
<dbReference type="RefSeq" id="WP_380136199.1">
    <property type="nucleotide sequence ID" value="NZ_JBHLUI010000006.1"/>
</dbReference>
<dbReference type="PANTHER" id="PTHR46323">
    <property type="entry name" value="BETA-GALACTOSIDASE"/>
    <property type="match status" value="1"/>
</dbReference>
<comment type="catalytic activity">
    <reaction evidence="1 8">
        <text>Hydrolysis of terminal non-reducing beta-D-galactose residues in beta-D-galactosides.</text>
        <dbReference type="EC" id="3.2.1.23"/>
    </reaction>
</comment>
<gene>
    <name evidence="10" type="ORF">ACFFVI_00920</name>
</gene>
<evidence type="ECO:0000256" key="5">
    <source>
        <dbReference type="ARBA" id="ARBA00022801"/>
    </source>
</evidence>
<dbReference type="Pfam" id="PF16353">
    <property type="entry name" value="LacZ_4"/>
    <property type="match status" value="1"/>
</dbReference>
<dbReference type="PROSITE" id="PS00608">
    <property type="entry name" value="GLYCOSYL_HYDROL_F2_2"/>
    <property type="match status" value="1"/>
</dbReference>
<keyword evidence="6 8" id="KW-0326">Glycosidase</keyword>
<evidence type="ECO:0000313" key="10">
    <source>
        <dbReference type="EMBL" id="MFB9375520.1"/>
    </source>
</evidence>
<dbReference type="Pfam" id="PF02837">
    <property type="entry name" value="Glyco_hydro_2_N"/>
    <property type="match status" value="1"/>
</dbReference>
<dbReference type="PANTHER" id="PTHR46323:SF2">
    <property type="entry name" value="BETA-GALACTOSIDASE"/>
    <property type="match status" value="1"/>
</dbReference>
<dbReference type="InterPro" id="IPR011013">
    <property type="entry name" value="Gal_mutarotase_sf_dom"/>
</dbReference>
<dbReference type="EMBL" id="JBHMDM010000001">
    <property type="protein sequence ID" value="MFB9375520.1"/>
    <property type="molecule type" value="Genomic_DNA"/>
</dbReference>
<dbReference type="SUPFAM" id="SSF74650">
    <property type="entry name" value="Galactose mutarotase-like"/>
    <property type="match status" value="1"/>
</dbReference>
<dbReference type="EC" id="3.2.1.23" evidence="3 8"/>
<dbReference type="InterPro" id="IPR017853">
    <property type="entry name" value="GH"/>
</dbReference>
<dbReference type="SUPFAM" id="SSF51445">
    <property type="entry name" value="(Trans)glycosidases"/>
    <property type="match status" value="1"/>
</dbReference>
<dbReference type="InterPro" id="IPR006103">
    <property type="entry name" value="Glyco_hydro_2_cat"/>
</dbReference>
<dbReference type="InterPro" id="IPR023232">
    <property type="entry name" value="Glyco_hydro_2_AS"/>
</dbReference>
<dbReference type="PROSITE" id="PS00719">
    <property type="entry name" value="GLYCOSYL_HYDROL_F2_1"/>
    <property type="match status" value="1"/>
</dbReference>
<dbReference type="InterPro" id="IPR023230">
    <property type="entry name" value="Glyco_hydro_2_CS"/>
</dbReference>
<dbReference type="InterPro" id="IPR006101">
    <property type="entry name" value="Glyco_hydro_2"/>
</dbReference>
<dbReference type="GO" id="GO:0016787">
    <property type="term" value="F:hydrolase activity"/>
    <property type="evidence" value="ECO:0007669"/>
    <property type="project" value="UniProtKB-KW"/>
</dbReference>
<keyword evidence="11" id="KW-1185">Reference proteome</keyword>
<proteinExistence type="inferred from homology"/>
<dbReference type="Proteomes" id="UP001589748">
    <property type="component" value="Unassembled WGS sequence"/>
</dbReference>
<reference evidence="10 11" key="1">
    <citation type="submission" date="2024-09" db="EMBL/GenBank/DDBJ databases">
        <authorList>
            <person name="Sun Q."/>
            <person name="Mori K."/>
        </authorList>
    </citation>
    <scope>NUCLEOTIDE SEQUENCE [LARGE SCALE GENOMIC DNA]</scope>
    <source>
        <strain evidence="10 11">TISTR 1856</strain>
    </source>
</reference>
<protein>
    <recommendedName>
        <fullName evidence="4 8">Beta-galactosidase</fullName>
        <ecNumber evidence="3 8">3.2.1.23</ecNumber>
    </recommendedName>
    <alternativeName>
        <fullName evidence="7 8">Lactase</fullName>
    </alternativeName>
</protein>
<feature type="domain" description="Beta galactosidase small chain/" evidence="9">
    <location>
        <begin position="727"/>
        <end position="968"/>
    </location>
</feature>
<dbReference type="InterPro" id="IPR014718">
    <property type="entry name" value="GH-type_carb-bd"/>
</dbReference>
<dbReference type="InterPro" id="IPR013783">
    <property type="entry name" value="Ig-like_fold"/>
</dbReference>
<accession>A0ABV5LN48</accession>
<dbReference type="SMART" id="SM01038">
    <property type="entry name" value="Bgal_small_N"/>
    <property type="match status" value="1"/>
</dbReference>
<comment type="similarity">
    <text evidence="2 8">Belongs to the glycosyl hydrolase 2 family.</text>
</comment>
<evidence type="ECO:0000256" key="8">
    <source>
        <dbReference type="RuleBase" id="RU361154"/>
    </source>
</evidence>
<dbReference type="Gene3D" id="3.20.20.80">
    <property type="entry name" value="Glycosidases"/>
    <property type="match status" value="1"/>
</dbReference>
<dbReference type="SUPFAM" id="SSF49303">
    <property type="entry name" value="beta-Galactosidase/glucuronidase domain"/>
    <property type="match status" value="2"/>
</dbReference>
<evidence type="ECO:0000256" key="3">
    <source>
        <dbReference type="ARBA" id="ARBA00012756"/>
    </source>
</evidence>
<comment type="caution">
    <text evidence="10">The sequence shown here is derived from an EMBL/GenBank/DDBJ whole genome shotgun (WGS) entry which is preliminary data.</text>
</comment>
<dbReference type="InterPro" id="IPR006102">
    <property type="entry name" value="Ig-like_GH2"/>
</dbReference>
<dbReference type="InterPro" id="IPR032312">
    <property type="entry name" value="LacZ_4"/>
</dbReference>
<evidence type="ECO:0000256" key="2">
    <source>
        <dbReference type="ARBA" id="ARBA00007401"/>
    </source>
</evidence>
<keyword evidence="5 8" id="KW-0378">Hydrolase</keyword>
<evidence type="ECO:0000256" key="6">
    <source>
        <dbReference type="ARBA" id="ARBA00023295"/>
    </source>
</evidence>
<dbReference type="PRINTS" id="PR00132">
    <property type="entry name" value="GLHYDRLASE2"/>
</dbReference>
<evidence type="ECO:0000259" key="9">
    <source>
        <dbReference type="SMART" id="SM01038"/>
    </source>
</evidence>